<protein>
    <recommendedName>
        <fullName evidence="4">Copper resistance protein NlpE</fullName>
    </recommendedName>
</protein>
<proteinExistence type="predicted"/>
<sequence>MNALSKILLISATVIGISACSAPGPGPMLTMSGPVHTPVFEPIALDVVKDGSEKVYFKEFTVMYDRKEAQLSGVFFITDNGAYMVKWDSRSYQYNLQYKIHRDNILSISDDKVIRSFWPDSNLLVIKDKQGHEVGFSLKGKEAARTFLHEISDK</sequence>
<keyword evidence="1" id="KW-0732">Signal</keyword>
<accession>A0A430KVT9</accession>
<dbReference type="Proteomes" id="UP000283087">
    <property type="component" value="Unassembled WGS sequence"/>
</dbReference>
<organism evidence="2 3">
    <name type="scientific">Amphritea opalescens</name>
    <dbReference type="NCBI Taxonomy" id="2490544"/>
    <lineage>
        <taxon>Bacteria</taxon>
        <taxon>Pseudomonadati</taxon>
        <taxon>Pseudomonadota</taxon>
        <taxon>Gammaproteobacteria</taxon>
        <taxon>Oceanospirillales</taxon>
        <taxon>Oceanospirillaceae</taxon>
        <taxon>Amphritea</taxon>
    </lineage>
</organism>
<evidence type="ECO:0000313" key="3">
    <source>
        <dbReference type="Proteomes" id="UP000283087"/>
    </source>
</evidence>
<dbReference type="OrthoDB" id="7064203at2"/>
<feature type="signal peptide" evidence="1">
    <location>
        <begin position="1"/>
        <end position="21"/>
    </location>
</feature>
<evidence type="ECO:0008006" key="4">
    <source>
        <dbReference type="Google" id="ProtNLM"/>
    </source>
</evidence>
<comment type="caution">
    <text evidence="2">The sequence shown here is derived from an EMBL/GenBank/DDBJ whole genome shotgun (WGS) entry which is preliminary data.</text>
</comment>
<gene>
    <name evidence="2" type="ORF">EH243_01380</name>
</gene>
<evidence type="ECO:0000256" key="1">
    <source>
        <dbReference type="SAM" id="SignalP"/>
    </source>
</evidence>
<reference evidence="2 3" key="1">
    <citation type="submission" date="2018-11" db="EMBL/GenBank/DDBJ databases">
        <title>The draft genome sequence of Amphritea opalescens ANRC-JH13T.</title>
        <authorList>
            <person name="Fang Z."/>
            <person name="Zhang Y."/>
            <person name="Han X."/>
        </authorList>
    </citation>
    <scope>NUCLEOTIDE SEQUENCE [LARGE SCALE GENOMIC DNA]</scope>
    <source>
        <strain evidence="2 3">ANRC-JH13</strain>
    </source>
</reference>
<dbReference type="PROSITE" id="PS51257">
    <property type="entry name" value="PROKAR_LIPOPROTEIN"/>
    <property type="match status" value="1"/>
</dbReference>
<name>A0A430KVT9_9GAMM</name>
<evidence type="ECO:0000313" key="2">
    <source>
        <dbReference type="EMBL" id="RTE67627.1"/>
    </source>
</evidence>
<feature type="chain" id="PRO_5019455794" description="Copper resistance protein NlpE" evidence="1">
    <location>
        <begin position="22"/>
        <end position="154"/>
    </location>
</feature>
<dbReference type="RefSeq" id="WP_126156837.1">
    <property type="nucleotide sequence ID" value="NZ_RQXW01000001.1"/>
</dbReference>
<dbReference type="EMBL" id="RQXW01000001">
    <property type="protein sequence ID" value="RTE67627.1"/>
    <property type="molecule type" value="Genomic_DNA"/>
</dbReference>
<dbReference type="AlphaFoldDB" id="A0A430KVT9"/>
<keyword evidence="3" id="KW-1185">Reference proteome</keyword>